<dbReference type="PaxDb" id="2903-EOD04095"/>
<dbReference type="InterPro" id="IPR004853">
    <property type="entry name" value="Sugar_P_trans_dom"/>
</dbReference>
<evidence type="ECO:0000256" key="4">
    <source>
        <dbReference type="ARBA" id="ARBA00023136"/>
    </source>
</evidence>
<reference evidence="7" key="2">
    <citation type="submission" date="2024-10" db="UniProtKB">
        <authorList>
            <consortium name="EnsemblProtists"/>
        </authorList>
    </citation>
    <scope>IDENTIFICATION</scope>
</reference>
<dbReference type="RefSeq" id="XP_005756524.1">
    <property type="nucleotide sequence ID" value="XM_005756467.1"/>
</dbReference>
<protein>
    <recommendedName>
        <fullName evidence="6">Sugar phosphate transporter domain-containing protein</fullName>
    </recommendedName>
</protein>
<evidence type="ECO:0000313" key="7">
    <source>
        <dbReference type="EnsemblProtists" id="EOD04095"/>
    </source>
</evidence>
<keyword evidence="2 5" id="KW-0812">Transmembrane</keyword>
<name>A0A0D3HYL0_EMIH1</name>
<feature type="transmembrane region" description="Helical" evidence="5">
    <location>
        <begin position="34"/>
        <end position="58"/>
    </location>
</feature>
<dbReference type="PANTHER" id="PTHR11132">
    <property type="entry name" value="SOLUTE CARRIER FAMILY 35"/>
    <property type="match status" value="1"/>
</dbReference>
<dbReference type="GeneID" id="17250264"/>
<accession>A0A0D3HYL0</accession>
<evidence type="ECO:0000256" key="3">
    <source>
        <dbReference type="ARBA" id="ARBA00022989"/>
    </source>
</evidence>
<dbReference type="GO" id="GO:0016020">
    <property type="term" value="C:membrane"/>
    <property type="evidence" value="ECO:0007669"/>
    <property type="project" value="UniProtKB-SubCell"/>
</dbReference>
<sequence>MEAAVVVYLLLWYVGNYYFNIFNKAAGIASGGAAFAFTLASLQLVIGSGWVVSLWVLGLRQRPALSASQALRLLPLGLVTAVAHGSAIYANLAGSLSFSQIVKAGEPAFAAAVGYGVYRNGVSWRKLLCLVPVIGGIAIASATELDYTLASFAAVSLANLAAAFRGCENKRVMAGELQSALGGEGNAYGVTTLWAALLLLPAIFATGEYERRSEFVALWRADGGEGGGLRFNAVLSGLLFYLYNEVSTRALRHLSGVGHSVANTAKRAVVIVGSAVAFGEQMDRPKAVGCAIAIAGTFLYAIADDIPRLGGGTKRD</sequence>
<proteinExistence type="predicted"/>
<feature type="domain" description="Sugar phosphate transporter" evidence="6">
    <location>
        <begin position="5"/>
        <end position="300"/>
    </location>
</feature>
<dbReference type="KEGG" id="ehx:EMIHUDRAFT_360465"/>
<dbReference type="EnsemblProtists" id="EOD04095">
    <property type="protein sequence ID" value="EOD04095"/>
    <property type="gene ID" value="EMIHUDRAFT_360465"/>
</dbReference>
<evidence type="ECO:0000313" key="8">
    <source>
        <dbReference type="Proteomes" id="UP000013827"/>
    </source>
</evidence>
<dbReference type="InterPro" id="IPR037185">
    <property type="entry name" value="EmrE-like"/>
</dbReference>
<organism evidence="7 8">
    <name type="scientific">Emiliania huxleyi (strain CCMP1516)</name>
    <dbReference type="NCBI Taxonomy" id="280463"/>
    <lineage>
        <taxon>Eukaryota</taxon>
        <taxon>Haptista</taxon>
        <taxon>Haptophyta</taxon>
        <taxon>Prymnesiophyceae</taxon>
        <taxon>Isochrysidales</taxon>
        <taxon>Noelaerhabdaceae</taxon>
        <taxon>Emiliania</taxon>
    </lineage>
</organism>
<comment type="subcellular location">
    <subcellularLocation>
        <location evidence="1">Membrane</location>
        <topology evidence="1">Multi-pass membrane protein</topology>
    </subcellularLocation>
</comment>
<evidence type="ECO:0000256" key="2">
    <source>
        <dbReference type="ARBA" id="ARBA00022692"/>
    </source>
</evidence>
<dbReference type="Pfam" id="PF03151">
    <property type="entry name" value="TPT"/>
    <property type="match status" value="1"/>
</dbReference>
<dbReference type="SUPFAM" id="SSF103481">
    <property type="entry name" value="Multidrug resistance efflux transporter EmrE"/>
    <property type="match status" value="1"/>
</dbReference>
<dbReference type="eggNOG" id="KOG1441">
    <property type="taxonomic scope" value="Eukaryota"/>
</dbReference>
<keyword evidence="8" id="KW-1185">Reference proteome</keyword>
<reference evidence="8" key="1">
    <citation type="journal article" date="2013" name="Nature">
        <title>Pan genome of the phytoplankton Emiliania underpins its global distribution.</title>
        <authorList>
            <person name="Read B.A."/>
            <person name="Kegel J."/>
            <person name="Klute M.J."/>
            <person name="Kuo A."/>
            <person name="Lefebvre S.C."/>
            <person name="Maumus F."/>
            <person name="Mayer C."/>
            <person name="Miller J."/>
            <person name="Monier A."/>
            <person name="Salamov A."/>
            <person name="Young J."/>
            <person name="Aguilar M."/>
            <person name="Claverie J.M."/>
            <person name="Frickenhaus S."/>
            <person name="Gonzalez K."/>
            <person name="Herman E.K."/>
            <person name="Lin Y.C."/>
            <person name="Napier J."/>
            <person name="Ogata H."/>
            <person name="Sarno A.F."/>
            <person name="Shmutz J."/>
            <person name="Schroeder D."/>
            <person name="de Vargas C."/>
            <person name="Verret F."/>
            <person name="von Dassow P."/>
            <person name="Valentin K."/>
            <person name="Van de Peer Y."/>
            <person name="Wheeler G."/>
            <person name="Dacks J.B."/>
            <person name="Delwiche C.F."/>
            <person name="Dyhrman S.T."/>
            <person name="Glockner G."/>
            <person name="John U."/>
            <person name="Richards T."/>
            <person name="Worden A.Z."/>
            <person name="Zhang X."/>
            <person name="Grigoriev I.V."/>
            <person name="Allen A.E."/>
            <person name="Bidle K."/>
            <person name="Borodovsky M."/>
            <person name="Bowler C."/>
            <person name="Brownlee C."/>
            <person name="Cock J.M."/>
            <person name="Elias M."/>
            <person name="Gladyshev V.N."/>
            <person name="Groth M."/>
            <person name="Guda C."/>
            <person name="Hadaegh A."/>
            <person name="Iglesias-Rodriguez M.D."/>
            <person name="Jenkins J."/>
            <person name="Jones B.M."/>
            <person name="Lawson T."/>
            <person name="Leese F."/>
            <person name="Lindquist E."/>
            <person name="Lobanov A."/>
            <person name="Lomsadze A."/>
            <person name="Malik S.B."/>
            <person name="Marsh M.E."/>
            <person name="Mackinder L."/>
            <person name="Mock T."/>
            <person name="Mueller-Roeber B."/>
            <person name="Pagarete A."/>
            <person name="Parker M."/>
            <person name="Probert I."/>
            <person name="Quesneville H."/>
            <person name="Raines C."/>
            <person name="Rensing S.A."/>
            <person name="Riano-Pachon D.M."/>
            <person name="Richier S."/>
            <person name="Rokitta S."/>
            <person name="Shiraiwa Y."/>
            <person name="Soanes D.M."/>
            <person name="van der Giezen M."/>
            <person name="Wahlund T.M."/>
            <person name="Williams B."/>
            <person name="Wilson W."/>
            <person name="Wolfe G."/>
            <person name="Wurch L.L."/>
        </authorList>
    </citation>
    <scope>NUCLEOTIDE SEQUENCE</scope>
</reference>
<evidence type="ECO:0000256" key="1">
    <source>
        <dbReference type="ARBA" id="ARBA00004141"/>
    </source>
</evidence>
<dbReference type="AlphaFoldDB" id="A0A0D3HYL0"/>
<feature type="transmembrane region" description="Helical" evidence="5">
    <location>
        <begin position="70"/>
        <end position="90"/>
    </location>
</feature>
<evidence type="ECO:0000256" key="5">
    <source>
        <dbReference type="SAM" id="Phobius"/>
    </source>
</evidence>
<dbReference type="HOGENOM" id="CLU_019048_0_3_1"/>
<feature type="transmembrane region" description="Helical" evidence="5">
    <location>
        <begin position="6"/>
        <end position="22"/>
    </location>
</feature>
<keyword evidence="4 5" id="KW-0472">Membrane</keyword>
<evidence type="ECO:0000259" key="6">
    <source>
        <dbReference type="Pfam" id="PF03151"/>
    </source>
</evidence>
<keyword evidence="3 5" id="KW-1133">Transmembrane helix</keyword>
<dbReference type="Proteomes" id="UP000013827">
    <property type="component" value="Unassembled WGS sequence"/>
</dbReference>
<dbReference type="InterPro" id="IPR050186">
    <property type="entry name" value="TPT_transporter"/>
</dbReference>